<gene>
    <name evidence="3" type="ORF">PCOR1329_LOCUS41455</name>
</gene>
<feature type="compositionally biased region" description="Acidic residues" evidence="1">
    <location>
        <begin position="309"/>
        <end position="323"/>
    </location>
</feature>
<dbReference type="PROSITE" id="PS50994">
    <property type="entry name" value="INTEGRASE"/>
    <property type="match status" value="1"/>
</dbReference>
<dbReference type="SUPFAM" id="SSF57783">
    <property type="entry name" value="Zinc beta-ribbon"/>
    <property type="match status" value="1"/>
</dbReference>
<sequence>RFHFGKWETVEADYAGRHLLQTSNGIVVDQEKYIREQLSTMYLTKDRRSQPEPPLSRDEISSYRDVAAQVQWLARESRLGVAGSASLLAAALPTPSVADALALIKVCKHLKAPPEQRLTIWALDPSSVTLVAASDAGGLTGRAWKAVEPLLDDLASLTQDGSHQKVIEALDGLDKVAVVRKQQKFDDFFKRSRRRRGQEIVEYLRTFHDKYKELTELDTGTKLSDDLYAYFLLEGAMLTDDQKRLVTMVADNKYETKAFENTLKTNYHDLHLQGKTSRPPQPHPHGRSKGGGKGGKDKSKKQARVYYTEADDVDNEEDEQDEDYDDEVYEAYEGGDAEEDIASDAGASQDEAINNAYAAYDTARAKVRDLQRKRGFFKAEGTLTFEERKAEIAKDKQRAHCGACGKLGHWAGDPECPMGPNRPKPSAKPKSRADPRGRAAALSRPAWSSPSASGSSPRPSSSTSAKKQRGATLFVLDDVEYDSAFLVSSDRGSDLGSFKLVGSDVGDSASVVSDGLSTILPTMKDDEVLPCPKCSKALVARQNHRTGGWFFGCSQFPDCRGALNYNEVPGEGFLEMVLMVSEDSDASDVPAALIDAGCARCMRGKQWRELYEKRCLHPRGLEIKMTDRVGSFSSAFGKRQEGRAVEIPVALGGRRGVIFSAEMEDCDAPLLVSLASQEALGAVLHLKEMRMELQTLAVDVQLLKVGGHLAVRLDDWGDDDGHRSASASSSGPATAISKNRDSEFFYAQARKESVFEESDGEEIRVEEEVGRAFLSRDRGVLATDATGFEAERFVTADFQTTVVFEPFGGEHILTRYGAKGHGWMQSQPLDVDHSPDYDLLKGPGRALFYRILDLHWPYITVLAFPCHPWSLMTNMNRLTDWDEVRRSARRYLLLVRRVSRCVHARGRYFLIEQPLTALSWEYDGILIRLWDLEGVVFVRGDQCAYGACDKDTGKPIEKPTGWLANSAAGANHLSKRCACPPGAHQQLLGRNSGGYRAQQAAAYPVGLAKAFCRGVLQQMQIDYRSSLVMDAAFPVEDAFPHERPRSRSPPRGGPVPEEAHQEGPPLGEDAPPAEAAAEAPEAPAEVPVRPRRGRAPARRERGVPPGGRPLGFRRGRRTQCGEFELLTVELCAELDTFRSWHRRLLEKMGEDIETIIWGSDLFLEELGGVVSEPLKMVKARRGGQRLQTAQPQLRAADAPLRMVTALKGDQLFRLDFEDWSQQSLQARRRWLPRHLFENDVVVFYFAGYERGDLPEGPAAAQQRGASRERKRRWELLPRAVKRAIERVHVNLGHPSRPALLRALRLGKATALALKAARLFVCESCRRVQRPSVPRPSQLPRVDEFNVLLAMDCFENVDSAGNNWEFLGIMCMGTNFHVVCLLEDTHKNPKASDARKFYELCWVSWAGQPEEAIMVDRALSFLGEFADYLEQEGVRLDSAALASPWHIGKMERRDGIWNSMLTRVVHDKQVAGLEEVRAAVTECNRAKNALARRAGFSPYLWVLGRDARLPASLADDAEVERVGEQVAAATPGSRFARKVEIRNQCRMAFIQTDTEDRLRRAELRQIRPTRGPFVVGQWVLFYDQAQPAKHRPEHPDNWRGLARVIGHEGRHGVWLAFRGLTVLASPELLAAATGHEIHAWRSIAQEQELVHDTPVSGGSGFVDLRGRPKPPAAAGQEPAEQGDESGMDVGPRAEVPEEPQPASAPPEPEAPPAPPEAEAPRAAPAAPEPPAAPAPAVGAEGVPVPPDLDFDAMEFDAAMQEIMRDDGDDDWHPDSHGVHAEPEPGASRHRRPGGLLEEEETEERREREAKRRRLLDDVPVSIRQGTAGSSLSAPVDSAKSVLDNDLDEFMEAGLETYQQGEAFFVQEGIGKEEFIFGLMRNAFEHAFLTKPGRKEIKLGSLPEEQRRMFMDRGGSRDAEWRSWQDFDAAEPIPPDESEALRADKANIIIPMRWVDTDKNDGKYDEAGAPLPLLAKSRLVVVGFRDRLLGMFRRGAPTASRLAEALLLTLAAAMGMILSLGDVKNAYFNGQNLQREAARLFWLALRDALLSDGWLQSRLEPALFYKRVDGQLKDIAVSHGDDVLVARMKDMQLSDLLPKVLGAFQWKWSELPFTFRGRELSSDPRGFLVKMVNYAISLKPIKIPAGRRNQLQEDLNEDEAKELLRVSGEVGWLGRQCRLDLAFLSGELQRARAAPCVADLVKANLAVSEAKKGAEVALVYPANLRLSSAVIGAAVDAGHANGPEHDDIERYKSFGGHVVLLTTDGVLAGHQAPVAVLDWKSGMTQRVCRSTLAAEASHLADAVEAVDWAAVLFREAMNVSVDWLNWQGEVQRLPRFWATDAKSVYDHLTKGGSAKSKDKRMAIEGALLREVLRCENTHLRWIDGSQNIADVLTKLGVDKVYLHKVLREAKWSLVQDPAAAAIKMRKSMQRASRKTAIDTTKTEKRQQDKFVRANEMRDIA</sequence>
<evidence type="ECO:0000256" key="1">
    <source>
        <dbReference type="SAM" id="MobiDB-lite"/>
    </source>
</evidence>
<protein>
    <recommendedName>
        <fullName evidence="2">Integrase catalytic domain-containing protein</fullName>
    </recommendedName>
</protein>
<feature type="region of interest" description="Disordered" evidence="1">
    <location>
        <begin position="1651"/>
        <end position="1748"/>
    </location>
</feature>
<dbReference type="Gene3D" id="3.30.65.10">
    <property type="entry name" value="Bacterial Topoisomerase I, domain 1"/>
    <property type="match status" value="1"/>
</dbReference>
<evidence type="ECO:0000313" key="3">
    <source>
        <dbReference type="EMBL" id="CAK0848557.1"/>
    </source>
</evidence>
<feature type="compositionally biased region" description="Low complexity" evidence="1">
    <location>
        <begin position="438"/>
        <end position="465"/>
    </location>
</feature>
<keyword evidence="4" id="KW-1185">Reference proteome</keyword>
<feature type="compositionally biased region" description="Basic and acidic residues" evidence="1">
    <location>
        <begin position="1764"/>
        <end position="1781"/>
    </location>
</feature>
<name>A0ABN9TR54_9DINO</name>
<accession>A0ABN9TR54</accession>
<feature type="compositionally biased region" description="Low complexity" evidence="1">
    <location>
        <begin position="1062"/>
        <end position="1087"/>
    </location>
</feature>
<feature type="region of interest" description="Disordered" evidence="1">
    <location>
        <begin position="1039"/>
        <end position="1114"/>
    </location>
</feature>
<feature type="compositionally biased region" description="Pro residues" evidence="1">
    <location>
        <begin position="1697"/>
        <end position="1716"/>
    </location>
</feature>
<dbReference type="InterPro" id="IPR001584">
    <property type="entry name" value="Integrase_cat-core"/>
</dbReference>
<organism evidence="3 4">
    <name type="scientific">Prorocentrum cordatum</name>
    <dbReference type="NCBI Taxonomy" id="2364126"/>
    <lineage>
        <taxon>Eukaryota</taxon>
        <taxon>Sar</taxon>
        <taxon>Alveolata</taxon>
        <taxon>Dinophyceae</taxon>
        <taxon>Prorocentrales</taxon>
        <taxon>Prorocentraceae</taxon>
        <taxon>Prorocentrum</taxon>
    </lineage>
</organism>
<dbReference type="PANTHER" id="PTHR48125">
    <property type="entry name" value="LP07818P1"/>
    <property type="match status" value="1"/>
</dbReference>
<comment type="caution">
    <text evidence="3">The sequence shown here is derived from an EMBL/GenBank/DDBJ whole genome shotgun (WGS) entry which is preliminary data.</text>
</comment>
<dbReference type="EMBL" id="CAUYUJ010014987">
    <property type="protein sequence ID" value="CAK0848557.1"/>
    <property type="molecule type" value="Genomic_DNA"/>
</dbReference>
<feature type="non-terminal residue" evidence="3">
    <location>
        <position position="1"/>
    </location>
</feature>
<dbReference type="InterPro" id="IPR012337">
    <property type="entry name" value="RNaseH-like_sf"/>
</dbReference>
<feature type="region of interest" description="Disordered" evidence="1">
    <location>
        <begin position="2428"/>
        <end position="2458"/>
    </location>
</feature>
<evidence type="ECO:0000313" key="4">
    <source>
        <dbReference type="Proteomes" id="UP001189429"/>
    </source>
</evidence>
<dbReference type="SUPFAM" id="SSF53098">
    <property type="entry name" value="Ribonuclease H-like"/>
    <property type="match status" value="1"/>
</dbReference>
<reference evidence="3" key="1">
    <citation type="submission" date="2023-10" db="EMBL/GenBank/DDBJ databases">
        <authorList>
            <person name="Chen Y."/>
            <person name="Shah S."/>
            <person name="Dougan E. K."/>
            <person name="Thang M."/>
            <person name="Chan C."/>
        </authorList>
    </citation>
    <scope>NUCLEOTIDE SEQUENCE [LARGE SCALE GENOMIC DNA]</scope>
</reference>
<dbReference type="InterPro" id="IPR036397">
    <property type="entry name" value="RNaseH_sf"/>
</dbReference>
<proteinExistence type="predicted"/>
<feature type="region of interest" description="Disordered" evidence="1">
    <location>
        <begin position="272"/>
        <end position="323"/>
    </location>
</feature>
<feature type="region of interest" description="Disordered" evidence="1">
    <location>
        <begin position="409"/>
        <end position="469"/>
    </location>
</feature>
<dbReference type="Proteomes" id="UP001189429">
    <property type="component" value="Unassembled WGS sequence"/>
</dbReference>
<feature type="compositionally biased region" description="Basic and acidic residues" evidence="1">
    <location>
        <begin position="2438"/>
        <end position="2458"/>
    </location>
</feature>
<dbReference type="Gene3D" id="3.30.420.10">
    <property type="entry name" value="Ribonuclease H-like superfamily/Ribonuclease H"/>
    <property type="match status" value="1"/>
</dbReference>
<feature type="domain" description="Integrase catalytic" evidence="2">
    <location>
        <begin position="1335"/>
        <end position="1505"/>
    </location>
</feature>
<dbReference type="PANTHER" id="PTHR48125:SF12">
    <property type="entry name" value="AT HOOK TRANSCRIPTION FACTOR FAMILY-RELATED"/>
    <property type="match status" value="1"/>
</dbReference>
<feature type="non-terminal residue" evidence="3">
    <location>
        <position position="2458"/>
    </location>
</feature>
<feature type="region of interest" description="Disordered" evidence="1">
    <location>
        <begin position="1764"/>
        <end position="1811"/>
    </location>
</feature>
<evidence type="ECO:0000259" key="2">
    <source>
        <dbReference type="PROSITE" id="PS50994"/>
    </source>
</evidence>